<accession>A0A7H0Y221</accession>
<evidence type="ECO:0000313" key="2">
    <source>
        <dbReference type="EMBL" id="QNR65129.1"/>
    </source>
</evidence>
<proteinExistence type="predicted"/>
<gene>
    <name evidence="2" type="ORF">IAQ67_14515</name>
</gene>
<sequence length="351" mass="41454">MKPKSTLSIWKIIFWGIIFAAIAYPFAFSTQKAIPSLYIFSSYHNFLIKGGGFLNSHKTFILVILISLFFTGSKRYYSVTASKMRLRHLDQEIDRWKFTPYIAPLHLYYMFFPPQTYSLSSWKGAQAIDTSYRYTVDRFRNLIFKRSYTSLEAQKRPTLFQIIGFKTTLEIFGYLISLLSSLFIMIYFKQDLSYYSGLGLAMIPIQTFLTRRIYWLLKAIFHSGATYIYVDKFFLNNYGTREPYIKLNDTLPDQKIGLKILEVWEEECLRRQKIYNKFRKMENNQAIILDCPALPESPFSEREISSWIDDISEDGITVRNQSNKEQLNRSPQKNSFNSKVIQLSHYKRRKI</sequence>
<organism evidence="2 3">
    <name type="scientific">Paenibacillus peoriae</name>
    <dbReference type="NCBI Taxonomy" id="59893"/>
    <lineage>
        <taxon>Bacteria</taxon>
        <taxon>Bacillati</taxon>
        <taxon>Bacillota</taxon>
        <taxon>Bacilli</taxon>
        <taxon>Bacillales</taxon>
        <taxon>Paenibacillaceae</taxon>
        <taxon>Paenibacillus</taxon>
    </lineage>
</organism>
<evidence type="ECO:0000256" key="1">
    <source>
        <dbReference type="SAM" id="Phobius"/>
    </source>
</evidence>
<feature type="transmembrane region" description="Helical" evidence="1">
    <location>
        <begin position="60"/>
        <end position="77"/>
    </location>
</feature>
<dbReference type="RefSeq" id="WP_190297039.1">
    <property type="nucleotide sequence ID" value="NZ_CP061172.1"/>
</dbReference>
<evidence type="ECO:0000313" key="3">
    <source>
        <dbReference type="Proteomes" id="UP000516384"/>
    </source>
</evidence>
<keyword evidence="1" id="KW-0812">Transmembrane</keyword>
<dbReference type="EMBL" id="CP061172">
    <property type="protein sequence ID" value="QNR65129.1"/>
    <property type="molecule type" value="Genomic_DNA"/>
</dbReference>
<keyword evidence="1" id="KW-1133">Transmembrane helix</keyword>
<name>A0A7H0Y221_9BACL</name>
<feature type="transmembrane region" description="Helical" evidence="1">
    <location>
        <begin position="171"/>
        <end position="188"/>
    </location>
</feature>
<dbReference type="Proteomes" id="UP000516384">
    <property type="component" value="Chromosome"/>
</dbReference>
<keyword evidence="1" id="KW-0472">Membrane</keyword>
<reference evidence="2 3" key="1">
    <citation type="submission" date="2020-09" db="EMBL/GenBank/DDBJ databases">
        <title>Characterization of Paenibacillus peoriae strain ZF390 with broad-spectrum antimicrobial activity as a potential biocontrol agent.</title>
        <authorList>
            <person name="Li L."/>
            <person name="Zhao Y."/>
            <person name="Li B."/>
            <person name="Xie X."/>
        </authorList>
    </citation>
    <scope>NUCLEOTIDE SEQUENCE [LARGE SCALE GENOMIC DNA]</scope>
    <source>
        <strain evidence="2 3">ZF390</strain>
    </source>
</reference>
<feature type="transmembrane region" description="Helical" evidence="1">
    <location>
        <begin position="12"/>
        <end position="40"/>
    </location>
</feature>
<protein>
    <submittedName>
        <fullName evidence="2">Uncharacterized protein</fullName>
    </submittedName>
</protein>
<dbReference type="AlphaFoldDB" id="A0A7H0Y221"/>